<dbReference type="Proteomes" id="UP000190042">
    <property type="component" value="Unassembled WGS sequence"/>
</dbReference>
<dbReference type="Gene3D" id="3.60.15.10">
    <property type="entry name" value="Ribonuclease Z/Hydroxyacylglutathione hydrolase-like"/>
    <property type="match status" value="1"/>
</dbReference>
<reference evidence="3" key="1">
    <citation type="submission" date="2017-02" db="EMBL/GenBank/DDBJ databases">
        <authorList>
            <person name="Varghese N."/>
            <person name="Submissions S."/>
        </authorList>
    </citation>
    <scope>NUCLEOTIDE SEQUENCE [LARGE SCALE GENOMIC DNA]</scope>
    <source>
        <strain evidence="3">DSM 23966</strain>
    </source>
</reference>
<dbReference type="Pfam" id="PF00753">
    <property type="entry name" value="Lactamase_B"/>
    <property type="match status" value="1"/>
</dbReference>
<keyword evidence="3" id="KW-1185">Reference proteome</keyword>
<proteinExistence type="predicted"/>
<evidence type="ECO:0000259" key="1">
    <source>
        <dbReference type="SMART" id="SM00849"/>
    </source>
</evidence>
<dbReference type="SMART" id="SM00849">
    <property type="entry name" value="Lactamase_B"/>
    <property type="match status" value="1"/>
</dbReference>
<dbReference type="InterPro" id="IPR050662">
    <property type="entry name" value="Sec-metab_biosynth-thioest"/>
</dbReference>
<dbReference type="PANTHER" id="PTHR23131:SF0">
    <property type="entry name" value="ENDORIBONUCLEASE LACTB2"/>
    <property type="match status" value="1"/>
</dbReference>
<dbReference type="InterPro" id="IPR001279">
    <property type="entry name" value="Metallo-B-lactamas"/>
</dbReference>
<dbReference type="InterPro" id="IPR036866">
    <property type="entry name" value="RibonucZ/Hydroxyglut_hydro"/>
</dbReference>
<dbReference type="PANTHER" id="PTHR23131">
    <property type="entry name" value="ENDORIBONUCLEASE LACTB2"/>
    <property type="match status" value="1"/>
</dbReference>
<dbReference type="EMBL" id="FUYJ01000012">
    <property type="protein sequence ID" value="SKB07042.1"/>
    <property type="molecule type" value="Genomic_DNA"/>
</dbReference>
<dbReference type="SUPFAM" id="SSF56281">
    <property type="entry name" value="Metallo-hydrolase/oxidoreductase"/>
    <property type="match status" value="1"/>
</dbReference>
<feature type="domain" description="Metallo-beta-lactamase" evidence="1">
    <location>
        <begin position="30"/>
        <end position="199"/>
    </location>
</feature>
<gene>
    <name evidence="2" type="ORF">SAMN04244570_0293</name>
</gene>
<sequence>MFIKKSAGEGEVSGVQFINGMVSLKGVKLNVHCFETDGVLIDTGSQSVLNKFKPFFAKADVDYAVVTHSHEDHTGGARFLQTDHGLPIYMNKMTIGECADRAKYPMYRKFFWGKRRPFEAEPIGETFTSRNANWKVIPTPGHASDHLAFLNEETGQLFSGDLYVHPKTKVVLRDESIPIIIRSIEKTLSYNFGEMFCCHAGYVKDGRKALTEKLEYLEKLRERTLALHKQGYGEKEIHTQLFPKNYPITKFSSGEWDSIHIIHSILADQK</sequence>
<organism evidence="2 3">
    <name type="scientific">Sporosarcina newyorkensis</name>
    <dbReference type="NCBI Taxonomy" id="759851"/>
    <lineage>
        <taxon>Bacteria</taxon>
        <taxon>Bacillati</taxon>
        <taxon>Bacillota</taxon>
        <taxon>Bacilli</taxon>
        <taxon>Bacillales</taxon>
        <taxon>Caryophanaceae</taxon>
        <taxon>Sporosarcina</taxon>
    </lineage>
</organism>
<protein>
    <submittedName>
        <fullName evidence="2">Glyoxylase, beta-lactamase superfamily II</fullName>
    </submittedName>
</protein>
<evidence type="ECO:0000313" key="3">
    <source>
        <dbReference type="Proteomes" id="UP000190042"/>
    </source>
</evidence>
<evidence type="ECO:0000313" key="2">
    <source>
        <dbReference type="EMBL" id="SKB07042.1"/>
    </source>
</evidence>
<accession>A0A1T4YZ40</accession>
<dbReference type="AlphaFoldDB" id="A0A1T4YZ40"/>
<dbReference type="RefSeq" id="WP_176132626.1">
    <property type="nucleotide sequence ID" value="NZ_FUYJ01000012.1"/>
</dbReference>
<name>A0A1T4YZ40_9BACL</name>